<dbReference type="InterPro" id="IPR050090">
    <property type="entry name" value="Tyrosine_recombinase_XerCD"/>
</dbReference>
<protein>
    <submittedName>
        <fullName evidence="6">Site-specific recombinase XerD</fullName>
    </submittedName>
</protein>
<dbReference type="Proteomes" id="UP000243799">
    <property type="component" value="Unassembled WGS sequence"/>
</dbReference>
<evidence type="ECO:0000256" key="3">
    <source>
        <dbReference type="PROSITE-ProRule" id="PRU01248"/>
    </source>
</evidence>
<dbReference type="PROSITE" id="PS51898">
    <property type="entry name" value="TYR_RECOMBINASE"/>
    <property type="match status" value="1"/>
</dbReference>
<keyword evidence="1 3" id="KW-0238">DNA-binding</keyword>
<name>A0A1I1BWQ7_9PSEU</name>
<evidence type="ECO:0000259" key="5">
    <source>
        <dbReference type="PROSITE" id="PS51900"/>
    </source>
</evidence>
<dbReference type="InterPro" id="IPR002104">
    <property type="entry name" value="Integrase_catalytic"/>
</dbReference>
<evidence type="ECO:0000313" key="6">
    <source>
        <dbReference type="EMBL" id="SFB54567.1"/>
    </source>
</evidence>
<keyword evidence="2" id="KW-0233">DNA recombination</keyword>
<dbReference type="OrthoDB" id="4137935at2"/>
<dbReference type="InterPro" id="IPR010998">
    <property type="entry name" value="Integrase_recombinase_N"/>
</dbReference>
<dbReference type="GO" id="GO:0015074">
    <property type="term" value="P:DNA integration"/>
    <property type="evidence" value="ECO:0007669"/>
    <property type="project" value="InterPro"/>
</dbReference>
<proteinExistence type="predicted"/>
<feature type="domain" description="Core-binding (CB)" evidence="5">
    <location>
        <begin position="59"/>
        <end position="154"/>
    </location>
</feature>
<reference evidence="7" key="1">
    <citation type="submission" date="2016-10" db="EMBL/GenBank/DDBJ databases">
        <authorList>
            <person name="Varghese N."/>
            <person name="Submissions S."/>
        </authorList>
    </citation>
    <scope>NUCLEOTIDE SEQUENCE [LARGE SCALE GENOMIC DNA]</scope>
    <source>
        <strain evidence="7">CGMCC 4.3568</strain>
    </source>
</reference>
<dbReference type="Pfam" id="PF00589">
    <property type="entry name" value="Phage_integrase"/>
    <property type="match status" value="1"/>
</dbReference>
<dbReference type="EMBL" id="FOKG01000018">
    <property type="protein sequence ID" value="SFB54567.1"/>
    <property type="molecule type" value="Genomic_DNA"/>
</dbReference>
<evidence type="ECO:0000313" key="7">
    <source>
        <dbReference type="Proteomes" id="UP000243799"/>
    </source>
</evidence>
<dbReference type="SUPFAM" id="SSF56349">
    <property type="entry name" value="DNA breaking-rejoining enzymes"/>
    <property type="match status" value="1"/>
</dbReference>
<dbReference type="GO" id="GO:0003677">
    <property type="term" value="F:DNA binding"/>
    <property type="evidence" value="ECO:0007669"/>
    <property type="project" value="UniProtKB-UniRule"/>
</dbReference>
<accession>A0A1I1BWQ7</accession>
<gene>
    <name evidence="6" type="ORF">SAMN05216266_11843</name>
</gene>
<dbReference type="InterPro" id="IPR044068">
    <property type="entry name" value="CB"/>
</dbReference>
<dbReference type="PANTHER" id="PTHR30349:SF81">
    <property type="entry name" value="TYROSINE RECOMBINASE XERC"/>
    <property type="match status" value="1"/>
</dbReference>
<dbReference type="STRING" id="490629.SAMN05216266_11843"/>
<sequence>MTFYGEGKDTGRELQPMAVGRTQAAGVDAGAAAELLRLDGTSAVQLLPALPPPDRSDRYHPRALTVLWLVDASANTRRGYFRDLADWLAHCERNDLDPLQARRPDVDAWKAGMTITRRRRDPATGTTSETSESAAPATVCRRLAAVSSWYEYLIGSDLAVRNPVRGTSRPKPPDFSPLPALATEQVGRFLAFLDERAVTLATEVPLREAAQFRLMFTTGLRVAAATSVRFGDLTEEAGRAALRYTKKGGQSDLVPLPDAVLRACERYWSVRAVREGVARNDLSGPLFVSLRGSALKQRDLDRRIRALSVAAGLPELTAHSTRRSAAEVALAGGATIEQIQDLLGLADIRIARRYAANSYKITGSPAYTIADALGSDRN</sequence>
<dbReference type="Gene3D" id="1.10.150.130">
    <property type="match status" value="1"/>
</dbReference>
<organism evidence="6 7">
    <name type="scientific">Amycolatopsis marina</name>
    <dbReference type="NCBI Taxonomy" id="490629"/>
    <lineage>
        <taxon>Bacteria</taxon>
        <taxon>Bacillati</taxon>
        <taxon>Actinomycetota</taxon>
        <taxon>Actinomycetes</taxon>
        <taxon>Pseudonocardiales</taxon>
        <taxon>Pseudonocardiaceae</taxon>
        <taxon>Amycolatopsis</taxon>
    </lineage>
</organism>
<dbReference type="AlphaFoldDB" id="A0A1I1BWQ7"/>
<dbReference type="RefSeq" id="WP_091676208.1">
    <property type="nucleotide sequence ID" value="NZ_FOKG01000018.1"/>
</dbReference>
<dbReference type="PROSITE" id="PS51900">
    <property type="entry name" value="CB"/>
    <property type="match status" value="1"/>
</dbReference>
<feature type="domain" description="Tyr recombinase" evidence="4">
    <location>
        <begin position="176"/>
        <end position="368"/>
    </location>
</feature>
<evidence type="ECO:0000256" key="1">
    <source>
        <dbReference type="ARBA" id="ARBA00023125"/>
    </source>
</evidence>
<dbReference type="InterPro" id="IPR011010">
    <property type="entry name" value="DNA_brk_join_enz"/>
</dbReference>
<keyword evidence="7" id="KW-1185">Reference proteome</keyword>
<dbReference type="GO" id="GO:0006310">
    <property type="term" value="P:DNA recombination"/>
    <property type="evidence" value="ECO:0007669"/>
    <property type="project" value="UniProtKB-KW"/>
</dbReference>
<evidence type="ECO:0000256" key="2">
    <source>
        <dbReference type="ARBA" id="ARBA00023172"/>
    </source>
</evidence>
<dbReference type="PANTHER" id="PTHR30349">
    <property type="entry name" value="PHAGE INTEGRASE-RELATED"/>
    <property type="match status" value="1"/>
</dbReference>
<dbReference type="Gene3D" id="1.10.443.10">
    <property type="entry name" value="Intergrase catalytic core"/>
    <property type="match status" value="1"/>
</dbReference>
<dbReference type="InterPro" id="IPR013762">
    <property type="entry name" value="Integrase-like_cat_sf"/>
</dbReference>
<evidence type="ECO:0000259" key="4">
    <source>
        <dbReference type="PROSITE" id="PS51898"/>
    </source>
</evidence>